<accession>A0AAV3R7W0</accession>
<dbReference type="GO" id="GO:0006885">
    <property type="term" value="P:regulation of pH"/>
    <property type="evidence" value="ECO:0007669"/>
    <property type="project" value="TreeGrafter"/>
</dbReference>
<protein>
    <recommendedName>
        <fullName evidence="5">Cation/H(+) antiporter C-terminal domain-containing protein</fullName>
    </recommendedName>
</protein>
<dbReference type="EMBL" id="BAABME010008148">
    <property type="protein sequence ID" value="GAA0172484.1"/>
    <property type="molecule type" value="Genomic_DNA"/>
</dbReference>
<evidence type="ECO:0000256" key="3">
    <source>
        <dbReference type="ARBA" id="ARBA00022958"/>
    </source>
</evidence>
<evidence type="ECO:0000259" key="5">
    <source>
        <dbReference type="Pfam" id="PF23259"/>
    </source>
</evidence>
<keyword evidence="1" id="KW-0813">Transport</keyword>
<evidence type="ECO:0000256" key="1">
    <source>
        <dbReference type="ARBA" id="ARBA00022448"/>
    </source>
</evidence>
<dbReference type="Pfam" id="PF23259">
    <property type="entry name" value="CHX17_C"/>
    <property type="match status" value="1"/>
</dbReference>
<dbReference type="GO" id="GO:0006813">
    <property type="term" value="P:potassium ion transport"/>
    <property type="evidence" value="ECO:0007669"/>
    <property type="project" value="UniProtKB-KW"/>
</dbReference>
<feature type="domain" description="Cation/H(+) antiporter C-terminal" evidence="5">
    <location>
        <begin position="31"/>
        <end position="129"/>
    </location>
</feature>
<evidence type="ECO:0000256" key="2">
    <source>
        <dbReference type="ARBA" id="ARBA00022538"/>
    </source>
</evidence>
<dbReference type="GO" id="GO:0012505">
    <property type="term" value="C:endomembrane system"/>
    <property type="evidence" value="ECO:0007669"/>
    <property type="project" value="TreeGrafter"/>
</dbReference>
<keyword evidence="4" id="KW-0406">Ion transport</keyword>
<keyword evidence="3" id="KW-0630">Potassium</keyword>
<dbReference type="PANTHER" id="PTHR32468">
    <property type="entry name" value="CATION/H + ANTIPORTER"/>
    <property type="match status" value="1"/>
</dbReference>
<name>A0AAV3R7W0_LITER</name>
<keyword evidence="7" id="KW-1185">Reference proteome</keyword>
<evidence type="ECO:0000313" key="7">
    <source>
        <dbReference type="Proteomes" id="UP001454036"/>
    </source>
</evidence>
<keyword evidence="2" id="KW-0633">Potassium transport</keyword>
<gene>
    <name evidence="6" type="ORF">LIER_26303</name>
</gene>
<dbReference type="AlphaFoldDB" id="A0AAV3R7W0"/>
<dbReference type="GO" id="GO:0098662">
    <property type="term" value="P:inorganic cation transmembrane transport"/>
    <property type="evidence" value="ECO:0007669"/>
    <property type="project" value="TreeGrafter"/>
</dbReference>
<evidence type="ECO:0000256" key="4">
    <source>
        <dbReference type="ARBA" id="ARBA00023065"/>
    </source>
</evidence>
<reference evidence="6 7" key="1">
    <citation type="submission" date="2024-01" db="EMBL/GenBank/DDBJ databases">
        <title>The complete chloroplast genome sequence of Lithospermum erythrorhizon: insights into the phylogenetic relationship among Boraginaceae species and the maternal lineages of purple gromwells.</title>
        <authorList>
            <person name="Okada T."/>
            <person name="Watanabe K."/>
        </authorList>
    </citation>
    <scope>NUCLEOTIDE SEQUENCE [LARGE SCALE GENOMIC DNA]</scope>
</reference>
<evidence type="ECO:0000313" key="6">
    <source>
        <dbReference type="EMBL" id="GAA0172484.1"/>
    </source>
</evidence>
<dbReference type="PANTHER" id="PTHR32468:SF34">
    <property type="entry name" value="CATION_H(+) ANTIPORTER 18"/>
    <property type="match status" value="1"/>
</dbReference>
<dbReference type="Proteomes" id="UP001454036">
    <property type="component" value="Unassembled WGS sequence"/>
</dbReference>
<comment type="caution">
    <text evidence="6">The sequence shown here is derived from an EMBL/GenBank/DDBJ whole genome shotgun (WGS) entry which is preliminary data.</text>
</comment>
<proteinExistence type="predicted"/>
<dbReference type="InterPro" id="IPR050794">
    <property type="entry name" value="CPA2_transporter"/>
</dbReference>
<dbReference type="InterPro" id="IPR057290">
    <property type="entry name" value="CHX17_C"/>
</dbReference>
<sequence length="186" mass="21248">MKITRLSKLEFPWLTIIRFLVEYNIPSEIVRVDSEGESSAKFIPDDNQFLSEVVNNRSRDSSVEYEERSVSNSDEVISIFLDHARCNLFLIGRSPGGELPLTLNQQRTDYLELGPVGNLLVSPHYQVHVVLYGIEIGNLMAPHYQVHVVTMEVEGLEIFRGSIYELCETFCSVLIHLHFLDGFTPF</sequence>
<organism evidence="6 7">
    <name type="scientific">Lithospermum erythrorhizon</name>
    <name type="common">Purple gromwell</name>
    <name type="synonym">Lithospermum officinale var. erythrorhizon</name>
    <dbReference type="NCBI Taxonomy" id="34254"/>
    <lineage>
        <taxon>Eukaryota</taxon>
        <taxon>Viridiplantae</taxon>
        <taxon>Streptophyta</taxon>
        <taxon>Embryophyta</taxon>
        <taxon>Tracheophyta</taxon>
        <taxon>Spermatophyta</taxon>
        <taxon>Magnoliopsida</taxon>
        <taxon>eudicotyledons</taxon>
        <taxon>Gunneridae</taxon>
        <taxon>Pentapetalae</taxon>
        <taxon>asterids</taxon>
        <taxon>lamiids</taxon>
        <taxon>Boraginales</taxon>
        <taxon>Boraginaceae</taxon>
        <taxon>Boraginoideae</taxon>
        <taxon>Lithospermeae</taxon>
        <taxon>Lithospermum</taxon>
    </lineage>
</organism>